<dbReference type="InterPro" id="IPR004154">
    <property type="entry name" value="Anticodon-bd"/>
</dbReference>
<dbReference type="GO" id="GO:0006427">
    <property type="term" value="P:histidyl-tRNA aminoacylation"/>
    <property type="evidence" value="ECO:0007669"/>
    <property type="project" value="TreeGrafter"/>
</dbReference>
<dbReference type="GO" id="GO:0005829">
    <property type="term" value="C:cytosol"/>
    <property type="evidence" value="ECO:0007669"/>
    <property type="project" value="TreeGrafter"/>
</dbReference>
<dbReference type="GO" id="GO:0032543">
    <property type="term" value="P:mitochondrial translation"/>
    <property type="evidence" value="ECO:0007669"/>
    <property type="project" value="TreeGrafter"/>
</dbReference>
<dbReference type="InterPro" id="IPR033656">
    <property type="entry name" value="HisRS_anticodon"/>
</dbReference>
<dbReference type="CDD" id="cd00773">
    <property type="entry name" value="HisRS-like_core"/>
    <property type="match status" value="1"/>
</dbReference>
<dbReference type="Gene3D" id="3.40.50.800">
    <property type="entry name" value="Anticodon-binding domain"/>
    <property type="match status" value="1"/>
</dbReference>
<dbReference type="EC" id="6.1.1.21" evidence="2"/>
<comment type="similarity">
    <text evidence="1">Belongs to the class-II aminoacyl-tRNA synthetase family.</text>
</comment>
<dbReference type="GO" id="GO:0003723">
    <property type="term" value="F:RNA binding"/>
    <property type="evidence" value="ECO:0007669"/>
    <property type="project" value="TreeGrafter"/>
</dbReference>
<evidence type="ECO:0000256" key="7">
    <source>
        <dbReference type="ARBA" id="ARBA00023146"/>
    </source>
</evidence>
<dbReference type="GO" id="GO:0004821">
    <property type="term" value="F:histidine-tRNA ligase activity"/>
    <property type="evidence" value="ECO:0007669"/>
    <property type="project" value="UniProtKB-EC"/>
</dbReference>
<dbReference type="InterPro" id="IPR045864">
    <property type="entry name" value="aa-tRNA-synth_II/BPL/LPL"/>
</dbReference>
<dbReference type="InterPro" id="IPR006195">
    <property type="entry name" value="aa-tRNA-synth_II"/>
</dbReference>
<evidence type="ECO:0000256" key="4">
    <source>
        <dbReference type="ARBA" id="ARBA00022741"/>
    </source>
</evidence>
<keyword evidence="7" id="KW-0030">Aminoacyl-tRNA synthetase</keyword>
<dbReference type="OMA" id="CKINHRK"/>
<evidence type="ECO:0000256" key="8">
    <source>
        <dbReference type="ARBA" id="ARBA00047639"/>
    </source>
</evidence>
<keyword evidence="6" id="KW-0648">Protein biosynthesis</keyword>
<dbReference type="Gene3D" id="3.30.930.10">
    <property type="entry name" value="Bira Bifunctional Protein, Domain 2"/>
    <property type="match status" value="1"/>
</dbReference>
<keyword evidence="11" id="KW-1185">Reference proteome</keyword>
<dbReference type="SUPFAM" id="SSF55681">
    <property type="entry name" value="Class II aaRS and biotin synthetases"/>
    <property type="match status" value="1"/>
</dbReference>
<dbReference type="Proteomes" id="UP000054561">
    <property type="component" value="Unassembled WGS sequence"/>
</dbReference>
<dbReference type="PROSITE" id="PS50862">
    <property type="entry name" value="AA_TRNA_LIGASE_II"/>
    <property type="match status" value="1"/>
</dbReference>
<evidence type="ECO:0000313" key="11">
    <source>
        <dbReference type="Proteomes" id="UP000054561"/>
    </source>
</evidence>
<dbReference type="RefSeq" id="XP_012335699.1">
    <property type="nucleotide sequence ID" value="XM_012480276.1"/>
</dbReference>
<dbReference type="GeneID" id="24267965"/>
<evidence type="ECO:0000256" key="2">
    <source>
        <dbReference type="ARBA" id="ARBA00012815"/>
    </source>
</evidence>
<keyword evidence="5" id="KW-0067">ATP-binding</keyword>
<evidence type="ECO:0000313" key="10">
    <source>
        <dbReference type="EMBL" id="KJP87756.1"/>
    </source>
</evidence>
<comment type="catalytic activity">
    <reaction evidence="8">
        <text>tRNA(His) + L-histidine + ATP = L-histidyl-tRNA(His) + AMP + diphosphate + H(+)</text>
        <dbReference type="Rhea" id="RHEA:17313"/>
        <dbReference type="Rhea" id="RHEA-COMP:9665"/>
        <dbReference type="Rhea" id="RHEA-COMP:9689"/>
        <dbReference type="ChEBI" id="CHEBI:15378"/>
        <dbReference type="ChEBI" id="CHEBI:30616"/>
        <dbReference type="ChEBI" id="CHEBI:33019"/>
        <dbReference type="ChEBI" id="CHEBI:57595"/>
        <dbReference type="ChEBI" id="CHEBI:78442"/>
        <dbReference type="ChEBI" id="CHEBI:78527"/>
        <dbReference type="ChEBI" id="CHEBI:456215"/>
        <dbReference type="EC" id="6.1.1.21"/>
    </reaction>
</comment>
<evidence type="ECO:0000256" key="5">
    <source>
        <dbReference type="ARBA" id="ARBA00022840"/>
    </source>
</evidence>
<dbReference type="Pfam" id="PF03129">
    <property type="entry name" value="HGTP_anticodon"/>
    <property type="match status" value="1"/>
</dbReference>
<dbReference type="VEuPathDB" id="PlasmoDB:AK88_02651"/>
<name>A0A0D9QPZ2_PLAFR</name>
<dbReference type="PANTHER" id="PTHR11476">
    <property type="entry name" value="HISTIDYL-TRNA SYNTHETASE"/>
    <property type="match status" value="1"/>
</dbReference>
<evidence type="ECO:0000256" key="1">
    <source>
        <dbReference type="ARBA" id="ARBA00008226"/>
    </source>
</evidence>
<organism evidence="10 11">
    <name type="scientific">Plasmodium fragile</name>
    <dbReference type="NCBI Taxonomy" id="5857"/>
    <lineage>
        <taxon>Eukaryota</taxon>
        <taxon>Sar</taxon>
        <taxon>Alveolata</taxon>
        <taxon>Apicomplexa</taxon>
        <taxon>Aconoidasida</taxon>
        <taxon>Haemosporida</taxon>
        <taxon>Plasmodiidae</taxon>
        <taxon>Plasmodium</taxon>
        <taxon>Plasmodium (Plasmodium)</taxon>
    </lineage>
</organism>
<protein>
    <recommendedName>
        <fullName evidence="2">histidine--tRNA ligase</fullName>
        <ecNumber evidence="2">6.1.1.21</ecNumber>
    </recommendedName>
</protein>
<proteinExistence type="inferred from homology"/>
<sequence length="1056" mass="121172">MNISVYKSKIFNTKDVVDVCIHQRHLKLEPSSFKDSVYKLNEHKISVDQLAKGDGSFITGTKLNVGGGEEAPKGQQIGTEKSRSYHMDELKCLYLFFLINMLRFKNSLDLNLIRSVCCSINSTTECTCGVEGLCPSQISPAPSPSSQKESSHSELLKQFFISNLKKCAKLEYNLNDFNMCISVVLENCSIVFLNAYKTVSLCKYLTCCLCNVLELFQINSDVLFKNAFNNNVNNSNIQSINELISKIKWMTHDSKVEKNKDLSKRFSANLLLFVYSQSKLTDDGEYFMYLINQNFKNNIDSYRNEYTEEMNSLNSYITMLCKNMNDTLRVHIKNVLDITAKVVPLFVAKMHEFLTANEQIVGEHPDLNKPLANGFILLEDGIAEGSKSSSSILSKLYEEKYLKSIEEKFVQMKFPNELQKFSEMNSIFYELLMLLTDMIVQTNIMYDIKAYNKALAQVLKNKKVSGGVHHIGIGCLEFKNFLYSLVEDREDSQLGIFKRTEGEADEMVPMRGNKIVINNFFPSLRRRLNVYKLDDQIGEVLIQKNINFNLKVPKGAKDFTGEDMQLRNIFFDFVKKKFLLHGAVEIDTPIFELKETLTDKYGEDSKLIFDLKEQGGENLSLRYDLTVPLYRFVNTNNINCLKRFHIGKVYRRDEPSMNRGRFREFYQCDFDIVGKYDTLRTDFHILFIFWDILNNLKKVIGNFNCKINHRKILEYMLLSSNIHKDKVKTISSSIDKLDKITFQQFRDELLNEKGIPVESVDIIEMYISKTLSLSPFLVIEFLRNDLSESPFEESYKNEVYQVINHLEEIFELLKHFNMLNQFSFDLSLARGLDYYTGIIFEFVVLSETGLGSVAAGGRYDYLIRNRRKEYIPSVGASVGIERIIAIAEGVVKRGGLFLGPGESGHLTKKEVTMEDSTPGKVASPGNVATPAVGLKDNSVDVLICNIKKNCFKETIELCKKLWEQGISTEFIYVKDQKIQKQLVYALEKQIPLAVIIGDEIERGVIKLRELTQDKEKSAGEREIKLEDCVQNIKSYFRENLTWKQNITNALFGRPGL</sequence>
<dbReference type="FunFam" id="3.40.50.800:FF:000012">
    <property type="entry name" value="Histidine--tRNA ligase, cytoplasmic"/>
    <property type="match status" value="1"/>
</dbReference>
<dbReference type="Pfam" id="PF13393">
    <property type="entry name" value="tRNA-synt_His"/>
    <property type="match status" value="1"/>
</dbReference>
<dbReference type="PANTHER" id="PTHR11476:SF7">
    <property type="entry name" value="HISTIDINE--TRNA LIGASE"/>
    <property type="match status" value="1"/>
</dbReference>
<dbReference type="SUPFAM" id="SSF52954">
    <property type="entry name" value="Class II aaRS ABD-related"/>
    <property type="match status" value="1"/>
</dbReference>
<dbReference type="GO" id="GO:0005739">
    <property type="term" value="C:mitochondrion"/>
    <property type="evidence" value="ECO:0007669"/>
    <property type="project" value="TreeGrafter"/>
</dbReference>
<dbReference type="OrthoDB" id="1906957at2759"/>
<evidence type="ECO:0000259" key="9">
    <source>
        <dbReference type="PROSITE" id="PS50862"/>
    </source>
</evidence>
<dbReference type="EMBL" id="KQ001670">
    <property type="protein sequence ID" value="KJP87756.1"/>
    <property type="molecule type" value="Genomic_DNA"/>
</dbReference>
<dbReference type="InterPro" id="IPR041715">
    <property type="entry name" value="HisRS-like_core"/>
</dbReference>
<evidence type="ECO:0000256" key="6">
    <source>
        <dbReference type="ARBA" id="ARBA00022917"/>
    </source>
</evidence>
<feature type="domain" description="Aminoacyl-transfer RNA synthetases class-II family profile" evidence="9">
    <location>
        <begin position="555"/>
        <end position="886"/>
    </location>
</feature>
<keyword evidence="4" id="KW-0547">Nucleotide-binding</keyword>
<evidence type="ECO:0000256" key="3">
    <source>
        <dbReference type="ARBA" id="ARBA00022598"/>
    </source>
</evidence>
<reference evidence="10 11" key="1">
    <citation type="submission" date="2014-03" db="EMBL/GenBank/DDBJ databases">
        <title>The Genome Sequence of Plasmodium fragile nilgiri.</title>
        <authorList>
            <consortium name="The Broad Institute Genomics Platform"/>
            <consortium name="The Broad Institute Genome Sequencing Center for Infectious Disease"/>
            <person name="Neafsey D."/>
            <person name="Duraisingh M."/>
            <person name="Young S.K."/>
            <person name="Zeng Q."/>
            <person name="Gargeya S."/>
            <person name="Abouelleil A."/>
            <person name="Alvarado L."/>
            <person name="Chapman S.B."/>
            <person name="Gainer-Dewar J."/>
            <person name="Goldberg J."/>
            <person name="Griggs A."/>
            <person name="Gujja S."/>
            <person name="Hansen M."/>
            <person name="Howarth C."/>
            <person name="Imamovic A."/>
            <person name="Larimer J."/>
            <person name="Pearson M."/>
            <person name="Poon T.W."/>
            <person name="Priest M."/>
            <person name="Roberts A."/>
            <person name="Saif S."/>
            <person name="Shea T."/>
            <person name="Sykes S."/>
            <person name="Wortman J."/>
            <person name="Nusbaum C."/>
            <person name="Birren B."/>
        </authorList>
    </citation>
    <scope>NUCLEOTIDE SEQUENCE [LARGE SCALE GENOMIC DNA]</scope>
    <source>
        <strain evidence="11">nilgiri</strain>
    </source>
</reference>
<keyword evidence="3" id="KW-0436">Ligase</keyword>
<dbReference type="InterPro" id="IPR036621">
    <property type="entry name" value="Anticodon-bd_dom_sf"/>
</dbReference>
<gene>
    <name evidence="10" type="ORF">AK88_02651</name>
</gene>
<dbReference type="CDD" id="cd00859">
    <property type="entry name" value="HisRS_anticodon"/>
    <property type="match status" value="1"/>
</dbReference>
<dbReference type="AlphaFoldDB" id="A0A0D9QPZ2"/>
<accession>A0A0D9QPZ2</accession>
<dbReference type="GO" id="GO:0005524">
    <property type="term" value="F:ATP binding"/>
    <property type="evidence" value="ECO:0007669"/>
    <property type="project" value="UniProtKB-KW"/>
</dbReference>